<reference evidence="2" key="1">
    <citation type="journal article" date="2014" name="Int. J. Syst. Evol. Microbiol.">
        <title>Complete genome sequence of Corynebacterium casei LMG S-19264T (=DSM 44701T), isolated from a smear-ripened cheese.</title>
        <authorList>
            <consortium name="US DOE Joint Genome Institute (JGI-PGF)"/>
            <person name="Walter F."/>
            <person name="Albersmeier A."/>
            <person name="Kalinowski J."/>
            <person name="Ruckert C."/>
        </authorList>
    </citation>
    <scope>NUCLEOTIDE SEQUENCE</scope>
    <source>
        <strain evidence="2">CGMCC 1.15343</strain>
    </source>
</reference>
<accession>A0A916UJJ3</accession>
<dbReference type="EMBL" id="BMIL01000011">
    <property type="protein sequence ID" value="GGC74136.1"/>
    <property type="molecule type" value="Genomic_DNA"/>
</dbReference>
<organism evidence="2 3">
    <name type="scientific">Pedobacter quisquiliarum</name>
    <dbReference type="NCBI Taxonomy" id="1834438"/>
    <lineage>
        <taxon>Bacteria</taxon>
        <taxon>Pseudomonadati</taxon>
        <taxon>Bacteroidota</taxon>
        <taxon>Sphingobacteriia</taxon>
        <taxon>Sphingobacteriales</taxon>
        <taxon>Sphingobacteriaceae</taxon>
        <taxon>Pedobacter</taxon>
    </lineage>
</organism>
<dbReference type="PROSITE" id="PS50005">
    <property type="entry name" value="TPR"/>
    <property type="match status" value="1"/>
</dbReference>
<keyword evidence="1" id="KW-0802">TPR repeat</keyword>
<keyword evidence="3" id="KW-1185">Reference proteome</keyword>
<gene>
    <name evidence="2" type="ORF">GCM10011387_29730</name>
</gene>
<sequence length="194" mass="22210">MANRLERGVDTLSVQNDTTGNTSLIRSNLSFIKELQKANKNQMRYSYKFYENDNHPSIRLIGAYDALRYIFDFYRLRIYDSEIENPDFNLYSLLIAHFNNVSKQMGYTVNPNESLVNNLGYQMIATKQFKKAEALFKLNIVNNPNNANGYDSIGDLYLAKGDKSKAIASFKKALTLGQVPESKAKLEKLLKEKN</sequence>
<reference evidence="2" key="2">
    <citation type="submission" date="2020-09" db="EMBL/GenBank/DDBJ databases">
        <authorList>
            <person name="Sun Q."/>
            <person name="Zhou Y."/>
        </authorList>
    </citation>
    <scope>NUCLEOTIDE SEQUENCE</scope>
    <source>
        <strain evidence="2">CGMCC 1.15343</strain>
    </source>
</reference>
<dbReference type="AlphaFoldDB" id="A0A916UJJ3"/>
<evidence type="ECO:0000313" key="2">
    <source>
        <dbReference type="EMBL" id="GGC74136.1"/>
    </source>
</evidence>
<dbReference type="Gene3D" id="3.40.50.1820">
    <property type="entry name" value="alpha/beta hydrolase"/>
    <property type="match status" value="1"/>
</dbReference>
<evidence type="ECO:0000256" key="1">
    <source>
        <dbReference type="PROSITE-ProRule" id="PRU00339"/>
    </source>
</evidence>
<dbReference type="Gene3D" id="1.25.40.10">
    <property type="entry name" value="Tetratricopeptide repeat domain"/>
    <property type="match status" value="1"/>
</dbReference>
<dbReference type="InterPro" id="IPR029058">
    <property type="entry name" value="AB_hydrolase_fold"/>
</dbReference>
<dbReference type="InterPro" id="IPR019734">
    <property type="entry name" value="TPR_rpt"/>
</dbReference>
<feature type="repeat" description="TPR" evidence="1">
    <location>
        <begin position="147"/>
        <end position="180"/>
    </location>
</feature>
<dbReference type="SUPFAM" id="SSF48452">
    <property type="entry name" value="TPR-like"/>
    <property type="match status" value="1"/>
</dbReference>
<dbReference type="InterPro" id="IPR011990">
    <property type="entry name" value="TPR-like_helical_dom_sf"/>
</dbReference>
<protein>
    <recommendedName>
        <fullName evidence="4">Tetratricopeptide repeat-containing protein</fullName>
    </recommendedName>
</protein>
<dbReference type="Proteomes" id="UP000651668">
    <property type="component" value="Unassembled WGS sequence"/>
</dbReference>
<proteinExistence type="predicted"/>
<evidence type="ECO:0000313" key="3">
    <source>
        <dbReference type="Proteomes" id="UP000651668"/>
    </source>
</evidence>
<comment type="caution">
    <text evidence="2">The sequence shown here is derived from an EMBL/GenBank/DDBJ whole genome shotgun (WGS) entry which is preliminary data.</text>
</comment>
<name>A0A916UJJ3_9SPHI</name>
<evidence type="ECO:0008006" key="4">
    <source>
        <dbReference type="Google" id="ProtNLM"/>
    </source>
</evidence>